<protein>
    <submittedName>
        <fullName evidence="1">Hydroxyurea phosphotransferase</fullName>
    </submittedName>
</protein>
<evidence type="ECO:0000313" key="1">
    <source>
        <dbReference type="EMBL" id="GCD33320.1"/>
    </source>
</evidence>
<dbReference type="InterPro" id="IPR011009">
    <property type="entry name" value="Kinase-like_dom_sf"/>
</dbReference>
<sequence length="315" mass="34228">MARAPLSSDLFPAGLPVYATVGRTPEGRAWLDRLPAVVRSVQEEWDLRLGVPLHGGSCSWVAPVRLPDGGDAVLKVTWPHREAAGEAPALRAWDGSGAVRLLRHDRERYALLVERCTPGGELDDSPLPADERLLLAAGVLRELWAAPAPPDGELERVADVCAEWAGMIEDRMARIRPGYDPGLVRLGARLLRELPATATREVVVHGDFNPGNVLSARRRPWLAIDPKSMVGDPGYDPWPLLEQIDDPFGYDDPRPVLRERFTLVADALDEPPARLLAWATARTVENALWCAGQGDVQDGAEELEVAAVLAGLAGL</sequence>
<dbReference type="AlphaFoldDB" id="A0A7U9PW90"/>
<gene>
    <name evidence="1" type="ORF">OEIGOIKO_01039</name>
</gene>
<evidence type="ECO:0000313" key="2">
    <source>
        <dbReference type="Proteomes" id="UP000287830"/>
    </source>
</evidence>
<organism evidence="1 2">
    <name type="scientific">Streptomyces chrestomyceticus JCM 4735</name>
    <dbReference type="NCBI Taxonomy" id="1306181"/>
    <lineage>
        <taxon>Bacteria</taxon>
        <taxon>Bacillati</taxon>
        <taxon>Actinomycetota</taxon>
        <taxon>Actinomycetes</taxon>
        <taxon>Kitasatosporales</taxon>
        <taxon>Streptomycetaceae</taxon>
        <taxon>Streptomyces</taxon>
    </lineage>
</organism>
<dbReference type="GeneID" id="95620082"/>
<dbReference type="RefSeq" id="WP_244954987.1">
    <property type="nucleotide sequence ID" value="NZ_BHZC01000001.1"/>
</dbReference>
<proteinExistence type="predicted"/>
<dbReference type="GO" id="GO:0019748">
    <property type="term" value="P:secondary metabolic process"/>
    <property type="evidence" value="ECO:0007669"/>
    <property type="project" value="InterPro"/>
</dbReference>
<accession>A0A7U9PW90</accession>
<dbReference type="EMBL" id="BHZC01000001">
    <property type="protein sequence ID" value="GCD33320.1"/>
    <property type="molecule type" value="Genomic_DNA"/>
</dbReference>
<reference evidence="1 2" key="1">
    <citation type="submission" date="2018-11" db="EMBL/GenBank/DDBJ databases">
        <title>Whole genome sequence of Streptomyces chrestomyceticus NBRC 13444(T).</title>
        <authorList>
            <person name="Komaki H."/>
            <person name="Tamura T."/>
        </authorList>
    </citation>
    <scope>NUCLEOTIDE SEQUENCE [LARGE SCALE GENOMIC DNA]</scope>
    <source>
        <strain evidence="1 2">NBRC 13444</strain>
    </source>
</reference>
<dbReference type="Proteomes" id="UP000287830">
    <property type="component" value="Unassembled WGS sequence"/>
</dbReference>
<dbReference type="InterPro" id="IPR006748">
    <property type="entry name" value="NH2Glyco/OHUrea_AB-resist_kin"/>
</dbReference>
<dbReference type="Gene3D" id="3.90.1200.10">
    <property type="match status" value="1"/>
</dbReference>
<dbReference type="SUPFAM" id="SSF56112">
    <property type="entry name" value="Protein kinase-like (PK-like)"/>
    <property type="match status" value="1"/>
</dbReference>
<dbReference type="GO" id="GO:0016773">
    <property type="term" value="F:phosphotransferase activity, alcohol group as acceptor"/>
    <property type="evidence" value="ECO:0007669"/>
    <property type="project" value="InterPro"/>
</dbReference>
<comment type="caution">
    <text evidence="1">The sequence shown here is derived from an EMBL/GenBank/DDBJ whole genome shotgun (WGS) entry which is preliminary data.</text>
</comment>
<dbReference type="Pfam" id="PF04655">
    <property type="entry name" value="APH_6_hur"/>
    <property type="match status" value="1"/>
</dbReference>
<name>A0A7U9PW90_9ACTN</name>